<dbReference type="Pfam" id="PF08327">
    <property type="entry name" value="AHSA1"/>
    <property type="match status" value="1"/>
</dbReference>
<evidence type="ECO:0000313" key="4">
    <source>
        <dbReference type="Proteomes" id="UP001597260"/>
    </source>
</evidence>
<reference evidence="4" key="1">
    <citation type="journal article" date="2019" name="Int. J. Syst. Evol. Microbiol.">
        <title>The Global Catalogue of Microorganisms (GCM) 10K type strain sequencing project: providing services to taxonomists for standard genome sequencing and annotation.</title>
        <authorList>
            <consortium name="The Broad Institute Genomics Platform"/>
            <consortium name="The Broad Institute Genome Sequencing Center for Infectious Disease"/>
            <person name="Wu L."/>
            <person name="Ma J."/>
        </authorList>
    </citation>
    <scope>NUCLEOTIDE SEQUENCE [LARGE SCALE GENOMIC DNA]</scope>
    <source>
        <strain evidence="4">JCM 31037</strain>
    </source>
</reference>
<name>A0ABW3Y6B7_9ACTN</name>
<evidence type="ECO:0000259" key="2">
    <source>
        <dbReference type="Pfam" id="PF08327"/>
    </source>
</evidence>
<organism evidence="3 4">
    <name type="scientific">Micromonospora sonneratiae</name>
    <dbReference type="NCBI Taxonomy" id="1184706"/>
    <lineage>
        <taxon>Bacteria</taxon>
        <taxon>Bacillati</taxon>
        <taxon>Actinomycetota</taxon>
        <taxon>Actinomycetes</taxon>
        <taxon>Micromonosporales</taxon>
        <taxon>Micromonosporaceae</taxon>
        <taxon>Micromonospora</taxon>
    </lineage>
</organism>
<keyword evidence="4" id="KW-1185">Reference proteome</keyword>
<dbReference type="Gene3D" id="3.30.530.20">
    <property type="match status" value="1"/>
</dbReference>
<gene>
    <name evidence="3" type="ORF">ACFQ4H_02330</name>
</gene>
<evidence type="ECO:0000313" key="3">
    <source>
        <dbReference type="EMBL" id="MFD1319921.1"/>
    </source>
</evidence>
<dbReference type="InterPro" id="IPR013538">
    <property type="entry name" value="ASHA1/2-like_C"/>
</dbReference>
<comment type="caution">
    <text evidence="3">The sequence shown here is derived from an EMBL/GenBank/DDBJ whole genome shotgun (WGS) entry which is preliminary data.</text>
</comment>
<comment type="similarity">
    <text evidence="1">Belongs to the AHA1 family.</text>
</comment>
<dbReference type="InterPro" id="IPR023393">
    <property type="entry name" value="START-like_dom_sf"/>
</dbReference>
<evidence type="ECO:0000256" key="1">
    <source>
        <dbReference type="ARBA" id="ARBA00006817"/>
    </source>
</evidence>
<proteinExistence type="inferred from homology"/>
<dbReference type="RefSeq" id="WP_377566384.1">
    <property type="nucleotide sequence ID" value="NZ_JBHTMP010000002.1"/>
</dbReference>
<sequence length="222" mass="23630">MNDIVDALSAVRRETGHRRIPAGEGRTVVLRRTYNAPIGDVWDAITDADRINRWFLPISGDLRLGGSFRLKGNAQGEILHCDPPHLLKVSWYCGDDPAATDISEVEVRLSTGTGDVTDFELVHSAVVPEEQWAQYGPGATGVGWDLTLLGLGLHLRGGSIEEPDTWGETAEAREFMTRSSQAWGAAYAAAGATDAEVASAVGNTTGFYVPDLAAAQGGDAGH</sequence>
<accession>A0ABW3Y6B7</accession>
<dbReference type="Proteomes" id="UP001597260">
    <property type="component" value="Unassembled WGS sequence"/>
</dbReference>
<dbReference type="EMBL" id="JBHTMP010000002">
    <property type="protein sequence ID" value="MFD1319921.1"/>
    <property type="molecule type" value="Genomic_DNA"/>
</dbReference>
<feature type="domain" description="Activator of Hsp90 ATPase homologue 1/2-like C-terminal" evidence="2">
    <location>
        <begin position="35"/>
        <end position="148"/>
    </location>
</feature>
<protein>
    <submittedName>
        <fullName evidence="3">SRPBCC domain-containing protein</fullName>
    </submittedName>
</protein>
<dbReference type="SUPFAM" id="SSF55961">
    <property type="entry name" value="Bet v1-like"/>
    <property type="match status" value="1"/>
</dbReference>